<reference evidence="2" key="1">
    <citation type="submission" date="2021-01" db="EMBL/GenBank/DDBJ databases">
        <authorList>
            <person name="Corre E."/>
            <person name="Pelletier E."/>
            <person name="Niang G."/>
            <person name="Scheremetjew M."/>
            <person name="Finn R."/>
            <person name="Kale V."/>
            <person name="Holt S."/>
            <person name="Cochrane G."/>
            <person name="Meng A."/>
            <person name="Brown T."/>
            <person name="Cohen L."/>
        </authorList>
    </citation>
    <scope>NUCLEOTIDE SEQUENCE</scope>
    <source>
        <strain evidence="2">NIES-381</strain>
    </source>
</reference>
<sequence>MAANGFGNLKKTQERLQSILDHIDTITNVDDTKEITTRSQFETINKFKELLHTLEQLQPTTLANMPGCEELNDMRTKVQLVIDVLTNGLSQIEALGHVPGAETRLVDTPKQLTFSELLTELDDTTVFGNHPILQDKGVWKSQITGYNGKLQATPRQENKVTTTLNKDTQHHRIQLHLQPHPKGVEGPNGQQVLLKVQLKAQPSQKGKDIGQLQELEAVQTMLEQEITKLERVHQCTTIVTTTANDKDKFERTYTFISNSRAGSTVPALGEPATSVAPLQLTDTQHSAASGTLDAHQSALVGTGCTCNPPCNEQVLDLFGALRGLNGALTSPTSPSPIVGDGGQIAAALSALATGNLALCSLGAKDVGLASRTTFPISTASVLAHAFNRVDAMGYWVVLFLCTIPCVVFWYLVTQALAL</sequence>
<name>A0A7S1IWK3_9EUGL</name>
<dbReference type="EMBL" id="HBGA01097735">
    <property type="protein sequence ID" value="CAD9025339.1"/>
    <property type="molecule type" value="Transcribed_RNA"/>
</dbReference>
<keyword evidence="1" id="KW-0812">Transmembrane</keyword>
<accession>A0A7S1IWK3</accession>
<keyword evidence="1" id="KW-0472">Membrane</keyword>
<gene>
    <name evidence="2" type="ORF">EGYM00392_LOCUS36467</name>
</gene>
<dbReference type="AlphaFoldDB" id="A0A7S1IWK3"/>
<keyword evidence="1" id="KW-1133">Transmembrane helix</keyword>
<evidence type="ECO:0000256" key="1">
    <source>
        <dbReference type="SAM" id="Phobius"/>
    </source>
</evidence>
<protein>
    <submittedName>
        <fullName evidence="2">Uncharacterized protein</fullName>
    </submittedName>
</protein>
<organism evidence="2">
    <name type="scientific">Eutreptiella gymnastica</name>
    <dbReference type="NCBI Taxonomy" id="73025"/>
    <lineage>
        <taxon>Eukaryota</taxon>
        <taxon>Discoba</taxon>
        <taxon>Euglenozoa</taxon>
        <taxon>Euglenida</taxon>
        <taxon>Spirocuta</taxon>
        <taxon>Euglenophyceae</taxon>
        <taxon>Eutreptiales</taxon>
        <taxon>Eutreptiaceae</taxon>
        <taxon>Eutreptiella</taxon>
    </lineage>
</organism>
<feature type="transmembrane region" description="Helical" evidence="1">
    <location>
        <begin position="392"/>
        <end position="412"/>
    </location>
</feature>
<proteinExistence type="predicted"/>
<evidence type="ECO:0000313" key="2">
    <source>
        <dbReference type="EMBL" id="CAD9025339.1"/>
    </source>
</evidence>